<organism evidence="5 6">
    <name type="scientific">Prymnesium parvum</name>
    <name type="common">Toxic golden alga</name>
    <dbReference type="NCBI Taxonomy" id="97485"/>
    <lineage>
        <taxon>Eukaryota</taxon>
        <taxon>Haptista</taxon>
        <taxon>Haptophyta</taxon>
        <taxon>Prymnesiophyceae</taxon>
        <taxon>Prymnesiales</taxon>
        <taxon>Prymnesiaceae</taxon>
        <taxon>Prymnesium</taxon>
    </lineage>
</organism>
<evidence type="ECO:0000313" key="6">
    <source>
        <dbReference type="Proteomes" id="UP001515480"/>
    </source>
</evidence>
<dbReference type="Proteomes" id="UP001515480">
    <property type="component" value="Unassembled WGS sequence"/>
</dbReference>
<keyword evidence="2" id="KW-0564">Palmitate</keyword>
<evidence type="ECO:0008006" key="7">
    <source>
        <dbReference type="Google" id="ProtNLM"/>
    </source>
</evidence>
<dbReference type="AlphaFoldDB" id="A0AB34K3M2"/>
<reference evidence="5 6" key="1">
    <citation type="journal article" date="2024" name="Science">
        <title>Giant polyketide synthase enzymes in the biosynthesis of giant marine polyether toxins.</title>
        <authorList>
            <person name="Fallon T.R."/>
            <person name="Shende V.V."/>
            <person name="Wierzbicki I.H."/>
            <person name="Pendleton A.L."/>
            <person name="Watervoot N.F."/>
            <person name="Auber R.P."/>
            <person name="Gonzalez D.J."/>
            <person name="Wisecaver J.H."/>
            <person name="Moore B.S."/>
        </authorList>
    </citation>
    <scope>NUCLEOTIDE SEQUENCE [LARGE SCALE GENOMIC DNA]</scope>
    <source>
        <strain evidence="5 6">12B1</strain>
    </source>
</reference>
<keyword evidence="1" id="KW-0519">Myristate</keyword>
<dbReference type="Pfam" id="PF15811">
    <property type="entry name" value="SVIP"/>
    <property type="match status" value="1"/>
</dbReference>
<feature type="region of interest" description="Disordered" evidence="4">
    <location>
        <begin position="30"/>
        <end position="74"/>
    </location>
</feature>
<sequence length="74" mass="7900">MGGVCCCLGGRESGSDPILDAEARARAAEAAQRRQEQYENSAAGRAAKRAAEKAERERRAPPVRGGEGLATRWD</sequence>
<accession>A0AB34K3M2</accession>
<dbReference type="EMBL" id="JBGBPQ010000003">
    <property type="protein sequence ID" value="KAL1526959.1"/>
    <property type="molecule type" value="Genomic_DNA"/>
</dbReference>
<evidence type="ECO:0000256" key="1">
    <source>
        <dbReference type="ARBA" id="ARBA00022707"/>
    </source>
</evidence>
<evidence type="ECO:0000313" key="5">
    <source>
        <dbReference type="EMBL" id="KAL1526959.1"/>
    </source>
</evidence>
<dbReference type="InterPro" id="IPR031632">
    <property type="entry name" value="SVIP"/>
</dbReference>
<proteinExistence type="predicted"/>
<protein>
    <recommendedName>
        <fullName evidence="7">Small VCP/p97-interacting protein</fullName>
    </recommendedName>
</protein>
<name>A0AB34K3M2_PRYPA</name>
<keyword evidence="3" id="KW-0449">Lipoprotein</keyword>
<gene>
    <name evidence="5" type="ORF">AB1Y20_015648</name>
</gene>
<evidence type="ECO:0000256" key="3">
    <source>
        <dbReference type="ARBA" id="ARBA00023288"/>
    </source>
</evidence>
<evidence type="ECO:0000256" key="2">
    <source>
        <dbReference type="ARBA" id="ARBA00023139"/>
    </source>
</evidence>
<comment type="caution">
    <text evidence="5">The sequence shown here is derived from an EMBL/GenBank/DDBJ whole genome shotgun (WGS) entry which is preliminary data.</text>
</comment>
<keyword evidence="6" id="KW-1185">Reference proteome</keyword>
<feature type="compositionally biased region" description="Basic and acidic residues" evidence="4">
    <location>
        <begin position="49"/>
        <end position="60"/>
    </location>
</feature>
<evidence type="ECO:0000256" key="4">
    <source>
        <dbReference type="SAM" id="MobiDB-lite"/>
    </source>
</evidence>